<dbReference type="AlphaFoldDB" id="A0A418MZ16"/>
<proteinExistence type="predicted"/>
<feature type="compositionally biased region" description="Low complexity" evidence="1">
    <location>
        <begin position="82"/>
        <end position="99"/>
    </location>
</feature>
<comment type="caution">
    <text evidence="3">The sequence shown here is derived from an EMBL/GenBank/DDBJ whole genome shotgun (WGS) entry which is preliminary data.</text>
</comment>
<name>A0A418MZ16_9ACTN</name>
<evidence type="ECO:0000313" key="3">
    <source>
        <dbReference type="EMBL" id="RIV39996.1"/>
    </source>
</evidence>
<sequence>MNDTDRLRAALRASEPEGRGRFDVDTIMREGRRRRHRRRAVRGAVVVLSVAVVAAGVLAVLRRPVSIDPAAVPAPQVTVTVGTPTAGPPASAEPTATEPPGKPPIGEVVATGLRYGADEMVFYFVPVSVPGAPEVTIGLVAGRRTPDGELVAEYLANDVEGSDRRPGFHQIGYEPSTEPLPADPVPTFGYFVGPAVRIVGRVGKVSVPAKLARWSEDPDVVIFWFPPQSLSPGQRLDGILAWDAQDRRL</sequence>
<gene>
    <name evidence="3" type="ORF">D2L64_06610</name>
</gene>
<accession>A0A418MZ16</accession>
<keyword evidence="4" id="KW-1185">Reference proteome</keyword>
<dbReference type="Proteomes" id="UP000283832">
    <property type="component" value="Unassembled WGS sequence"/>
</dbReference>
<keyword evidence="2" id="KW-0812">Transmembrane</keyword>
<organism evidence="3 4">
    <name type="scientific">Micromonospora radicis</name>
    <dbReference type="NCBI Taxonomy" id="1894971"/>
    <lineage>
        <taxon>Bacteria</taxon>
        <taxon>Bacillati</taxon>
        <taxon>Actinomycetota</taxon>
        <taxon>Actinomycetes</taxon>
        <taxon>Micromonosporales</taxon>
        <taxon>Micromonosporaceae</taxon>
        <taxon>Micromonospora</taxon>
    </lineage>
</organism>
<keyword evidence="2" id="KW-0472">Membrane</keyword>
<evidence type="ECO:0000256" key="2">
    <source>
        <dbReference type="SAM" id="Phobius"/>
    </source>
</evidence>
<feature type="region of interest" description="Disordered" evidence="1">
    <location>
        <begin position="82"/>
        <end position="104"/>
    </location>
</feature>
<dbReference type="RefSeq" id="WP_119573805.1">
    <property type="nucleotide sequence ID" value="NZ_QXEC01000004.1"/>
</dbReference>
<keyword evidence="2" id="KW-1133">Transmembrane helix</keyword>
<protein>
    <submittedName>
        <fullName evidence="3">Uncharacterized protein</fullName>
    </submittedName>
</protein>
<dbReference type="EMBL" id="QXEC01000004">
    <property type="protein sequence ID" value="RIV39996.1"/>
    <property type="molecule type" value="Genomic_DNA"/>
</dbReference>
<reference evidence="3 4" key="1">
    <citation type="submission" date="2018-08" db="EMBL/GenBank/DDBJ databases">
        <title>Jishengella sp. nov., isolated from a root of Azadirachta indica A. Juss. var. siamensis Valenton.</title>
        <authorList>
            <person name="Kuncharoen N."/>
            <person name="Tanasupawat S."/>
            <person name="Kudo T."/>
            <person name="Ohkuma M."/>
        </authorList>
    </citation>
    <scope>NUCLEOTIDE SEQUENCE [LARGE SCALE GENOMIC DNA]</scope>
    <source>
        <strain evidence="3 4">AZ1-13</strain>
    </source>
</reference>
<dbReference type="OrthoDB" id="3690121at2"/>
<evidence type="ECO:0000313" key="4">
    <source>
        <dbReference type="Proteomes" id="UP000283832"/>
    </source>
</evidence>
<feature type="transmembrane region" description="Helical" evidence="2">
    <location>
        <begin position="40"/>
        <end position="61"/>
    </location>
</feature>
<evidence type="ECO:0000256" key="1">
    <source>
        <dbReference type="SAM" id="MobiDB-lite"/>
    </source>
</evidence>